<reference evidence="2 3" key="1">
    <citation type="journal article" date="2018" name="IMA Fungus">
        <title>IMA Genome-F 9: Draft genome sequence of Annulohypoxylon stygium, Aspergillus mulundensis, Berkeleyomyces basicola (syn. Thielaviopsis basicola), Ceratocystis smalleyi, two Cercospora beticola strains, Coleophoma cylindrospora, Fusarium fracticaudum, Phialophora cf. hyalina, and Morchella septimelata.</title>
        <authorList>
            <person name="Wingfield B.D."/>
            <person name="Bills G.F."/>
            <person name="Dong Y."/>
            <person name="Huang W."/>
            <person name="Nel W.J."/>
            <person name="Swalarsk-Parry B.S."/>
            <person name="Vaghefi N."/>
            <person name="Wilken P.M."/>
            <person name="An Z."/>
            <person name="de Beer Z.W."/>
            <person name="De Vos L."/>
            <person name="Chen L."/>
            <person name="Duong T.A."/>
            <person name="Gao Y."/>
            <person name="Hammerbacher A."/>
            <person name="Kikkert J.R."/>
            <person name="Li Y."/>
            <person name="Li H."/>
            <person name="Li K."/>
            <person name="Li Q."/>
            <person name="Liu X."/>
            <person name="Ma X."/>
            <person name="Naidoo K."/>
            <person name="Pethybridge S.J."/>
            <person name="Sun J."/>
            <person name="Steenkamp E.T."/>
            <person name="van der Nest M.A."/>
            <person name="van Wyk S."/>
            <person name="Wingfield M.J."/>
            <person name="Xiong C."/>
            <person name="Yue Q."/>
            <person name="Zhang X."/>
        </authorList>
    </citation>
    <scope>NUCLEOTIDE SEQUENCE [LARGE SCALE GENOMIC DNA]</scope>
    <source>
        <strain evidence="2 3">BP 5553</strain>
    </source>
</reference>
<evidence type="ECO:0000313" key="3">
    <source>
        <dbReference type="Proteomes" id="UP000254866"/>
    </source>
</evidence>
<dbReference type="Proteomes" id="UP000254866">
    <property type="component" value="Unassembled WGS sequence"/>
</dbReference>
<dbReference type="AlphaFoldDB" id="A0A370TSI3"/>
<name>A0A370TSI3_9HELO</name>
<accession>A0A370TSI3</accession>
<evidence type="ECO:0000313" key="2">
    <source>
        <dbReference type="EMBL" id="RDL38495.1"/>
    </source>
</evidence>
<gene>
    <name evidence="2" type="ORF">BP5553_02835</name>
</gene>
<feature type="region of interest" description="Disordered" evidence="1">
    <location>
        <begin position="159"/>
        <end position="210"/>
    </location>
</feature>
<comment type="caution">
    <text evidence="2">The sequence shown here is derived from an EMBL/GenBank/DDBJ whole genome shotgun (WGS) entry which is preliminary data.</text>
</comment>
<keyword evidence="3" id="KW-1185">Reference proteome</keyword>
<organism evidence="2 3">
    <name type="scientific">Venustampulla echinocandica</name>
    <dbReference type="NCBI Taxonomy" id="2656787"/>
    <lineage>
        <taxon>Eukaryota</taxon>
        <taxon>Fungi</taxon>
        <taxon>Dikarya</taxon>
        <taxon>Ascomycota</taxon>
        <taxon>Pezizomycotina</taxon>
        <taxon>Leotiomycetes</taxon>
        <taxon>Helotiales</taxon>
        <taxon>Pleuroascaceae</taxon>
        <taxon>Venustampulla</taxon>
    </lineage>
</organism>
<feature type="region of interest" description="Disordered" evidence="1">
    <location>
        <begin position="1"/>
        <end position="31"/>
    </location>
</feature>
<feature type="compositionally biased region" description="Basic and acidic residues" evidence="1">
    <location>
        <begin position="72"/>
        <end position="82"/>
    </location>
</feature>
<proteinExistence type="predicted"/>
<dbReference type="GeneID" id="43595684"/>
<evidence type="ECO:0000256" key="1">
    <source>
        <dbReference type="SAM" id="MobiDB-lite"/>
    </source>
</evidence>
<dbReference type="RefSeq" id="XP_031871151.1">
    <property type="nucleotide sequence ID" value="XM_032011458.1"/>
</dbReference>
<dbReference type="EMBL" id="NPIC01000002">
    <property type="protein sequence ID" value="RDL38495.1"/>
    <property type="molecule type" value="Genomic_DNA"/>
</dbReference>
<protein>
    <submittedName>
        <fullName evidence="2">Uncharacterized protein</fullName>
    </submittedName>
</protein>
<feature type="region of interest" description="Disordered" evidence="1">
    <location>
        <begin position="57"/>
        <end position="82"/>
    </location>
</feature>
<sequence length="210" mass="21622">MHGAGTTYGGEHASTTQGDHSPGADHGEDVCSSSSSASALWTIQILHLPPGLLFHLPPHPARHSPSNPTIGTKHEARGAKKGAADADEAVESPATANGLAAVEGPGTLGAVSGALLVRLYICPPNRVASHSSHILLCARKWFAEERRVVESQQTAAATTKHGSMAAAAQTHPPSQQEYGRSTKYAALGNGHKRASSSAPICRDSSASMTA</sequence>